<dbReference type="InterPro" id="IPR043128">
    <property type="entry name" value="Rev_trsase/Diguanyl_cyclase"/>
</dbReference>
<dbReference type="PROSITE" id="PS50113">
    <property type="entry name" value="PAC"/>
    <property type="match status" value="1"/>
</dbReference>
<dbReference type="InterPro" id="IPR001633">
    <property type="entry name" value="EAL_dom"/>
</dbReference>
<dbReference type="RefSeq" id="WP_339588370.1">
    <property type="nucleotide sequence ID" value="NZ_JBBHJZ010000003.1"/>
</dbReference>
<dbReference type="SMART" id="SM00267">
    <property type="entry name" value="GGDEF"/>
    <property type="match status" value="1"/>
</dbReference>
<dbReference type="CDD" id="cd01948">
    <property type="entry name" value="EAL"/>
    <property type="match status" value="1"/>
</dbReference>
<dbReference type="Pfam" id="PF08448">
    <property type="entry name" value="PAS_4"/>
    <property type="match status" value="1"/>
</dbReference>
<dbReference type="Gene3D" id="3.20.20.450">
    <property type="entry name" value="EAL domain"/>
    <property type="match status" value="1"/>
</dbReference>
<dbReference type="PANTHER" id="PTHR44757:SF2">
    <property type="entry name" value="BIOFILM ARCHITECTURE MAINTENANCE PROTEIN MBAA"/>
    <property type="match status" value="1"/>
</dbReference>
<dbReference type="Pfam" id="PF00563">
    <property type="entry name" value="EAL"/>
    <property type="match status" value="1"/>
</dbReference>
<dbReference type="InterPro" id="IPR052155">
    <property type="entry name" value="Biofilm_reg_signaling"/>
</dbReference>
<evidence type="ECO:0000313" key="6">
    <source>
        <dbReference type="Proteomes" id="UP001361239"/>
    </source>
</evidence>
<dbReference type="NCBIfam" id="TIGR00229">
    <property type="entry name" value="sensory_box"/>
    <property type="match status" value="1"/>
</dbReference>
<dbReference type="SUPFAM" id="SSF141868">
    <property type="entry name" value="EAL domain-like"/>
    <property type="match status" value="1"/>
</dbReference>
<feature type="domain" description="PAC" evidence="2">
    <location>
        <begin position="104"/>
        <end position="157"/>
    </location>
</feature>
<feature type="domain" description="PAS" evidence="1">
    <location>
        <begin position="45"/>
        <end position="75"/>
    </location>
</feature>
<sequence>MAALGKLGLSRLRSGAGAGDGRAGRSDQQALQILRDYEQSGLGWFWSTDAGGKIDYISASVAQRLGKGSEELIGQPFSGLFRLETGKTDLVERSLPVLLGKRKTFVDFSAPAASNGDELWWSISGRPHHDAAGNFIGFRGNGADVTERRRSQHDAEKLAMYDSLTGLSNRLRMSNQLENTLAAFKQAKRSCAVMMLDLDRFKQVNDTLGHPAGDELLKQVGERLGRVVEYGCELGRLGGDEFEVILPDMDDRGRLGEIAKKIIDIVSQPYSLEGARCVIGVSVGIAIAPYDGVTSEELIRNVDLALYAAKGGGRGQFRFYSTDLHNEAETRRRIEEDLRDALVENQIHLAYQPLVDAKTNAVVAMEAVMRWTHPELGPISPALFIPVAEESNQIGQLGEWALRRACAEAAQWPGNVKVSVNVSPAQFANVNLPVLVTQALANSGLAPELLELELTESIFLNDRDATDDMFAALKAIGVRLALDDFGTGYSSLGYLRKAPFDKIKIDQSFIRGVTEPGCRNVAIIKAIVSLAEALDMDTTAEGIEAHDELDLMRELKVGQIQGYIYSKPIPGEDVLAAMGSGEWIIRPEGPSNARSDRKTVFRKIGLIHEDHRYEATMRNMSNSGCMIEGLLEVPVGTLFVVDFGEGQLAVATVRRSRGTMQGLEFEQTLVDDGAGGLVTRNRISPYMLATAGMPLSALPPGQYPLGPQTASGSFTMPRFANVNESARRTLAREAS</sequence>
<dbReference type="InterPro" id="IPR000160">
    <property type="entry name" value="GGDEF_dom"/>
</dbReference>
<keyword evidence="6" id="KW-1185">Reference proteome</keyword>
<dbReference type="SUPFAM" id="SSF55785">
    <property type="entry name" value="PYP-like sensor domain (PAS domain)"/>
    <property type="match status" value="1"/>
</dbReference>
<dbReference type="InterPro" id="IPR000700">
    <property type="entry name" value="PAS-assoc_C"/>
</dbReference>
<dbReference type="Gene3D" id="3.30.450.20">
    <property type="entry name" value="PAS domain"/>
    <property type="match status" value="1"/>
</dbReference>
<dbReference type="CDD" id="cd00130">
    <property type="entry name" value="PAS"/>
    <property type="match status" value="1"/>
</dbReference>
<dbReference type="Proteomes" id="UP001361239">
    <property type="component" value="Unassembled WGS sequence"/>
</dbReference>
<protein>
    <submittedName>
        <fullName evidence="5">EAL domain-containing protein</fullName>
    </submittedName>
</protein>
<name>A0ABU8RZE5_9SPHN</name>
<dbReference type="PROSITE" id="PS50883">
    <property type="entry name" value="EAL"/>
    <property type="match status" value="1"/>
</dbReference>
<dbReference type="NCBIfam" id="TIGR00254">
    <property type="entry name" value="GGDEF"/>
    <property type="match status" value="1"/>
</dbReference>
<dbReference type="InterPro" id="IPR013656">
    <property type="entry name" value="PAS_4"/>
</dbReference>
<reference evidence="5 6" key="1">
    <citation type="submission" date="2024-03" db="EMBL/GenBank/DDBJ databases">
        <authorList>
            <person name="Jo J.-H."/>
        </authorList>
    </citation>
    <scope>NUCLEOTIDE SEQUENCE [LARGE SCALE GENOMIC DNA]</scope>
    <source>
        <strain evidence="5 6">PS1R-30</strain>
    </source>
</reference>
<dbReference type="CDD" id="cd01949">
    <property type="entry name" value="GGDEF"/>
    <property type="match status" value="1"/>
</dbReference>
<feature type="domain" description="GGDEF" evidence="4">
    <location>
        <begin position="189"/>
        <end position="322"/>
    </location>
</feature>
<feature type="domain" description="EAL" evidence="3">
    <location>
        <begin position="331"/>
        <end position="582"/>
    </location>
</feature>
<dbReference type="InterPro" id="IPR029787">
    <property type="entry name" value="Nucleotide_cyclase"/>
</dbReference>
<gene>
    <name evidence="5" type="ORF">WG901_17495</name>
</gene>
<dbReference type="PROSITE" id="PS50887">
    <property type="entry name" value="GGDEF"/>
    <property type="match status" value="1"/>
</dbReference>
<dbReference type="PROSITE" id="PS50112">
    <property type="entry name" value="PAS"/>
    <property type="match status" value="1"/>
</dbReference>
<evidence type="ECO:0000259" key="3">
    <source>
        <dbReference type="PROSITE" id="PS50883"/>
    </source>
</evidence>
<dbReference type="PANTHER" id="PTHR44757">
    <property type="entry name" value="DIGUANYLATE CYCLASE DGCP"/>
    <property type="match status" value="1"/>
</dbReference>
<dbReference type="Pfam" id="PF00990">
    <property type="entry name" value="GGDEF"/>
    <property type="match status" value="1"/>
</dbReference>
<organism evidence="5 6">
    <name type="scientific">Novosphingobium anseongense</name>
    <dbReference type="NCBI Taxonomy" id="3133436"/>
    <lineage>
        <taxon>Bacteria</taxon>
        <taxon>Pseudomonadati</taxon>
        <taxon>Pseudomonadota</taxon>
        <taxon>Alphaproteobacteria</taxon>
        <taxon>Sphingomonadales</taxon>
        <taxon>Sphingomonadaceae</taxon>
        <taxon>Novosphingobium</taxon>
    </lineage>
</organism>
<dbReference type="InterPro" id="IPR035965">
    <property type="entry name" value="PAS-like_dom_sf"/>
</dbReference>
<evidence type="ECO:0000259" key="4">
    <source>
        <dbReference type="PROSITE" id="PS50887"/>
    </source>
</evidence>
<dbReference type="Gene3D" id="3.30.70.270">
    <property type="match status" value="1"/>
</dbReference>
<accession>A0ABU8RZE5</accession>
<proteinExistence type="predicted"/>
<comment type="caution">
    <text evidence="5">The sequence shown here is derived from an EMBL/GenBank/DDBJ whole genome shotgun (WGS) entry which is preliminary data.</text>
</comment>
<dbReference type="EMBL" id="JBBHJZ010000003">
    <property type="protein sequence ID" value="MEJ5978451.1"/>
    <property type="molecule type" value="Genomic_DNA"/>
</dbReference>
<evidence type="ECO:0000259" key="2">
    <source>
        <dbReference type="PROSITE" id="PS50113"/>
    </source>
</evidence>
<evidence type="ECO:0000313" key="5">
    <source>
        <dbReference type="EMBL" id="MEJ5978451.1"/>
    </source>
</evidence>
<dbReference type="SMART" id="SM00052">
    <property type="entry name" value="EAL"/>
    <property type="match status" value="1"/>
</dbReference>
<dbReference type="SUPFAM" id="SSF55073">
    <property type="entry name" value="Nucleotide cyclase"/>
    <property type="match status" value="1"/>
</dbReference>
<dbReference type="InterPro" id="IPR000014">
    <property type="entry name" value="PAS"/>
</dbReference>
<dbReference type="InterPro" id="IPR035919">
    <property type="entry name" value="EAL_sf"/>
</dbReference>
<evidence type="ECO:0000259" key="1">
    <source>
        <dbReference type="PROSITE" id="PS50112"/>
    </source>
</evidence>